<protein>
    <submittedName>
        <fullName evidence="1">Uncharacterized protein</fullName>
    </submittedName>
</protein>
<name>A0A2A6BS34_PRIPA</name>
<organism evidence="1 2">
    <name type="scientific">Pristionchus pacificus</name>
    <name type="common">Parasitic nematode worm</name>
    <dbReference type="NCBI Taxonomy" id="54126"/>
    <lineage>
        <taxon>Eukaryota</taxon>
        <taxon>Metazoa</taxon>
        <taxon>Ecdysozoa</taxon>
        <taxon>Nematoda</taxon>
        <taxon>Chromadorea</taxon>
        <taxon>Rhabditida</taxon>
        <taxon>Rhabditina</taxon>
        <taxon>Diplogasteromorpha</taxon>
        <taxon>Diplogasteroidea</taxon>
        <taxon>Neodiplogasteridae</taxon>
        <taxon>Pristionchus</taxon>
    </lineage>
</organism>
<dbReference type="Proteomes" id="UP000005239">
    <property type="component" value="Unassembled WGS sequence"/>
</dbReference>
<evidence type="ECO:0000313" key="1">
    <source>
        <dbReference type="EnsemblMetazoa" id="PPA03538.1"/>
    </source>
</evidence>
<reference evidence="2" key="1">
    <citation type="journal article" date="2008" name="Nat. Genet.">
        <title>The Pristionchus pacificus genome provides a unique perspective on nematode lifestyle and parasitism.</title>
        <authorList>
            <person name="Dieterich C."/>
            <person name="Clifton S.W."/>
            <person name="Schuster L.N."/>
            <person name="Chinwalla A."/>
            <person name="Delehaunty K."/>
            <person name="Dinkelacker I."/>
            <person name="Fulton L."/>
            <person name="Fulton R."/>
            <person name="Godfrey J."/>
            <person name="Minx P."/>
            <person name="Mitreva M."/>
            <person name="Roeseler W."/>
            <person name="Tian H."/>
            <person name="Witte H."/>
            <person name="Yang S.P."/>
            <person name="Wilson R.K."/>
            <person name="Sommer R.J."/>
        </authorList>
    </citation>
    <scope>NUCLEOTIDE SEQUENCE [LARGE SCALE GENOMIC DNA]</scope>
    <source>
        <strain evidence="2">PS312</strain>
    </source>
</reference>
<dbReference type="AlphaFoldDB" id="A0A2A6BS34"/>
<evidence type="ECO:0000313" key="2">
    <source>
        <dbReference type="Proteomes" id="UP000005239"/>
    </source>
</evidence>
<dbReference type="EnsemblMetazoa" id="PPA03538.1">
    <property type="protein sequence ID" value="PPA03538.1"/>
    <property type="gene ID" value="WBGene00093092"/>
</dbReference>
<gene>
    <name evidence="1" type="primary">WBGene00093092</name>
</gene>
<accession>A0A2A6BS34</accession>
<proteinExistence type="predicted"/>
<reference evidence="1" key="2">
    <citation type="submission" date="2022-06" db="UniProtKB">
        <authorList>
            <consortium name="EnsemblMetazoa"/>
        </authorList>
    </citation>
    <scope>IDENTIFICATION</scope>
    <source>
        <strain evidence="1">PS312</strain>
    </source>
</reference>
<keyword evidence="2" id="KW-1185">Reference proteome</keyword>
<sequence>MVGAALILLLFCSIETINALGSQLTYDDIFLQHKLDASPQIHYQHCDRKYNCLIPSKYFDRHKEKSLYITEETTTQFLDGIEINAISNKEWHMTLMANNSGSAVKFIWANKTFLRCDNNTKEGDVIYGTNDTTVTAMHDRNLSFSDPAKDGNLSDAMICKFKLEKKSNSDDRPIAVLFAALVHATQDEQMCLNITGAVTEEYCNYIKDLEPHMRLSFNPPMCKECKISKDVCDGKNLTACKINGTFGRGKVPMQIREGTGCEFFFSANKMLVNNKFYVEPLTDVLCHQGRWAMLRYNPMTSWDHPYESREHYLEEITSISDGPHFLCEYSTPLKSLCKQGTDCRKISAWVNDLRCHEPGYELTYYRKGIALRRALDRVTCNEQGIWIGEVQKEEHTSMTYTLRVGDNLVCESTEEAPLEDDDIDLDSGKEIKTELLRRDEAEDYTSAIVLFTVVGVLFVILVIIISLVVASCVGPWTGKPVGLKKSEKSQTDSCRGRGGDELLRSRIAPLYLMKSLPTSSLKPALSRSNFTNNTLSGINVIVC</sequence>
<accession>A0A8R1Y494</accession>